<dbReference type="RefSeq" id="XP_007394572.1">
    <property type="nucleotide sequence ID" value="XM_007394510.1"/>
</dbReference>
<dbReference type="Proteomes" id="UP000008370">
    <property type="component" value="Unassembled WGS sequence"/>
</dbReference>
<sequence length="105" mass="11528">MSSGTTSLSGTAPIKPEYILAHSARAVPDDDAAEGSTSHVNGRPTDQIPPDDGQTRSRGGRKKWSKEERKNKRGANKGRRFQKVRDDLELCWRVAVGKTCEFGSE</sequence>
<reference evidence="2 3" key="1">
    <citation type="journal article" date="2012" name="BMC Genomics">
        <title>Comparative genomics of the white-rot fungi, Phanerochaete carnosa and P. chrysosporium, to elucidate the genetic basis of the distinct wood types they colonize.</title>
        <authorList>
            <person name="Suzuki H."/>
            <person name="MacDonald J."/>
            <person name="Syed K."/>
            <person name="Salamov A."/>
            <person name="Hori C."/>
            <person name="Aerts A."/>
            <person name="Henrissat B."/>
            <person name="Wiebenga A."/>
            <person name="vanKuyk P.A."/>
            <person name="Barry K."/>
            <person name="Lindquist E."/>
            <person name="LaButti K."/>
            <person name="Lapidus A."/>
            <person name="Lucas S."/>
            <person name="Coutinho P."/>
            <person name="Gong Y."/>
            <person name="Samejima M."/>
            <person name="Mahadevan R."/>
            <person name="Abou-Zaid M."/>
            <person name="de Vries R.P."/>
            <person name="Igarashi K."/>
            <person name="Yadav J.S."/>
            <person name="Grigoriev I.V."/>
            <person name="Master E.R."/>
        </authorList>
    </citation>
    <scope>NUCLEOTIDE SEQUENCE [LARGE SCALE GENOMIC DNA]</scope>
    <source>
        <strain evidence="2 3">HHB-10118-sp</strain>
    </source>
</reference>
<dbReference type="KEGG" id="pco:PHACADRAFT_207927"/>
<feature type="region of interest" description="Disordered" evidence="1">
    <location>
        <begin position="23"/>
        <end position="80"/>
    </location>
</feature>
<dbReference type="InParanoid" id="K5X1S6"/>
<gene>
    <name evidence="2" type="ORF">PHACADRAFT_207927</name>
</gene>
<feature type="compositionally biased region" description="Basic residues" evidence="1">
    <location>
        <begin position="71"/>
        <end position="80"/>
    </location>
</feature>
<dbReference type="HOGENOM" id="CLU_2237539_0_0_1"/>
<protein>
    <submittedName>
        <fullName evidence="2">Uncharacterized protein</fullName>
    </submittedName>
</protein>
<evidence type="ECO:0000313" key="3">
    <source>
        <dbReference type="Proteomes" id="UP000008370"/>
    </source>
</evidence>
<proteinExistence type="predicted"/>
<dbReference type="AlphaFoldDB" id="K5X1S6"/>
<name>K5X1S6_PHACS</name>
<organism evidence="2 3">
    <name type="scientific">Phanerochaete carnosa (strain HHB-10118-sp)</name>
    <name type="common">White-rot fungus</name>
    <name type="synonym">Peniophora carnosa</name>
    <dbReference type="NCBI Taxonomy" id="650164"/>
    <lineage>
        <taxon>Eukaryota</taxon>
        <taxon>Fungi</taxon>
        <taxon>Dikarya</taxon>
        <taxon>Basidiomycota</taxon>
        <taxon>Agaricomycotina</taxon>
        <taxon>Agaricomycetes</taxon>
        <taxon>Polyporales</taxon>
        <taxon>Phanerochaetaceae</taxon>
        <taxon>Phanerochaete</taxon>
    </lineage>
</organism>
<dbReference type="EMBL" id="JH930471">
    <property type="protein sequence ID" value="EKM56737.1"/>
    <property type="molecule type" value="Genomic_DNA"/>
</dbReference>
<dbReference type="OrthoDB" id="259935at2759"/>
<dbReference type="GeneID" id="18912680"/>
<accession>K5X1S6</accession>
<keyword evidence="3" id="KW-1185">Reference proteome</keyword>
<evidence type="ECO:0000256" key="1">
    <source>
        <dbReference type="SAM" id="MobiDB-lite"/>
    </source>
</evidence>
<dbReference type="STRING" id="650164.K5X1S6"/>
<evidence type="ECO:0000313" key="2">
    <source>
        <dbReference type="EMBL" id="EKM56737.1"/>
    </source>
</evidence>